<dbReference type="AlphaFoldDB" id="A0A166QTV1"/>
<reference evidence="1 2" key="2">
    <citation type="journal article" date="2018" name="Nature">
        <title>Mutant phenotypes for thousands of bacterial genes of unknown function.</title>
        <authorList>
            <person name="Price M.N."/>
            <person name="Wetmore K.M."/>
            <person name="Waters R.J."/>
            <person name="Callaghan M."/>
            <person name="Ray J."/>
            <person name="Liu H."/>
            <person name="Kuehl J.V."/>
            <person name="Melnyk R.A."/>
            <person name="Lamson J.S."/>
            <person name="Suh Y."/>
            <person name="Carlson H.K."/>
            <person name="Esquivel Z."/>
            <person name="Sadeeshkumar H."/>
            <person name="Chakraborty R."/>
            <person name="Zane G.M."/>
            <person name="Rubin B.E."/>
            <person name="Wall J.D."/>
            <person name="Visel A."/>
            <person name="Bristow J."/>
            <person name="Blow M.J."/>
            <person name="Arkin A.P."/>
            <person name="Deutschbauer A.M."/>
        </authorList>
    </citation>
    <scope>NUCLEOTIDE SEQUENCE [LARGE SCALE GENOMIC DNA]</scope>
    <source>
        <strain evidence="1 2">FW300-N1B4</strain>
    </source>
</reference>
<dbReference type="Proteomes" id="UP000076489">
    <property type="component" value="Unassembled WGS sequence"/>
</dbReference>
<accession>A0A166QTV1</accession>
<gene>
    <name evidence="1" type="ORF">A1D17_03055</name>
</gene>
<organism evidence="1 2">
    <name type="scientific">Pseudomonas fluorescens</name>
    <dbReference type="NCBI Taxonomy" id="294"/>
    <lineage>
        <taxon>Bacteria</taxon>
        <taxon>Pseudomonadati</taxon>
        <taxon>Pseudomonadota</taxon>
        <taxon>Gammaproteobacteria</taxon>
        <taxon>Pseudomonadales</taxon>
        <taxon>Pseudomonadaceae</taxon>
        <taxon>Pseudomonas</taxon>
    </lineage>
</organism>
<protein>
    <submittedName>
        <fullName evidence="1">Uncharacterized protein</fullName>
    </submittedName>
</protein>
<evidence type="ECO:0000313" key="1">
    <source>
        <dbReference type="EMBL" id="KZN20850.1"/>
    </source>
</evidence>
<reference evidence="2" key="1">
    <citation type="submission" date="2016-03" db="EMBL/GenBank/DDBJ databases">
        <authorList>
            <person name="Ray J."/>
            <person name="Price M."/>
            <person name="Deutschbauer A."/>
        </authorList>
    </citation>
    <scope>NUCLEOTIDE SEQUENCE [LARGE SCALE GENOMIC DNA]</scope>
    <source>
        <strain evidence="2">FW300-N1B4</strain>
    </source>
</reference>
<proteinExistence type="predicted"/>
<dbReference type="OrthoDB" id="9029404at2"/>
<dbReference type="EMBL" id="LUKJ01000002">
    <property type="protein sequence ID" value="KZN20850.1"/>
    <property type="molecule type" value="Genomic_DNA"/>
</dbReference>
<sequence length="67" mass="7199">MRWLSQGWAARVSHGSVVVINGAKVCNADTMGALERFGLVASETAPGYWEATAAGKQLKPPYGWYEG</sequence>
<evidence type="ECO:0000313" key="2">
    <source>
        <dbReference type="Proteomes" id="UP000076489"/>
    </source>
</evidence>
<comment type="caution">
    <text evidence="1">The sequence shown here is derived from an EMBL/GenBank/DDBJ whole genome shotgun (WGS) entry which is preliminary data.</text>
</comment>
<name>A0A166QTV1_PSEFL</name>